<gene>
    <name evidence="2" type="ORF">U6A24_14925</name>
</gene>
<dbReference type="RefSeq" id="WP_324180797.1">
    <property type="nucleotide sequence ID" value="NZ_BAABAW010000020.1"/>
</dbReference>
<evidence type="ECO:0000313" key="2">
    <source>
        <dbReference type="EMBL" id="MEB3346769.1"/>
    </source>
</evidence>
<dbReference type="InterPro" id="IPR016181">
    <property type="entry name" value="Acyl_CoA_acyltransferase"/>
</dbReference>
<dbReference type="PROSITE" id="PS51186">
    <property type="entry name" value="GNAT"/>
    <property type="match status" value="1"/>
</dbReference>
<accession>A0ABU5ZY14</accession>
<dbReference type="Pfam" id="PF13302">
    <property type="entry name" value="Acetyltransf_3"/>
    <property type="match status" value="1"/>
</dbReference>
<dbReference type="PANTHER" id="PTHR43792">
    <property type="entry name" value="GNAT FAMILY, PUTATIVE (AFU_ORTHOLOGUE AFUA_3G00765)-RELATED-RELATED"/>
    <property type="match status" value="1"/>
</dbReference>
<organism evidence="2 3">
    <name type="scientific">Aquimarina gracilis</name>
    <dbReference type="NCBI Taxonomy" id="874422"/>
    <lineage>
        <taxon>Bacteria</taxon>
        <taxon>Pseudomonadati</taxon>
        <taxon>Bacteroidota</taxon>
        <taxon>Flavobacteriia</taxon>
        <taxon>Flavobacteriales</taxon>
        <taxon>Flavobacteriaceae</taxon>
        <taxon>Aquimarina</taxon>
    </lineage>
</organism>
<keyword evidence="3" id="KW-1185">Reference proteome</keyword>
<dbReference type="InterPro" id="IPR051531">
    <property type="entry name" value="N-acetyltransferase"/>
</dbReference>
<evidence type="ECO:0000313" key="3">
    <source>
        <dbReference type="Proteomes" id="UP001327027"/>
    </source>
</evidence>
<proteinExistence type="predicted"/>
<comment type="caution">
    <text evidence="2">The sequence shown here is derived from an EMBL/GenBank/DDBJ whole genome shotgun (WGS) entry which is preliminary data.</text>
</comment>
<feature type="domain" description="N-acetyltransferase" evidence="1">
    <location>
        <begin position="13"/>
        <end position="171"/>
    </location>
</feature>
<sequence>MNYLLTGQETERLKFRLLKPSDFDVWVDLFKEKNVANFLEMDPSLSPVELCQVWFDKSFNRYEKKLGGMNVLINKSTNEFVGQSGLLVQTIEEIDRLEVGYSILPKFWNKGYAYEAASKCKNYAFENNYADSLISVIHIDNIGSEKVALRNGMKFERKLDPQFNIFSIDKEDWNK</sequence>
<protein>
    <submittedName>
        <fullName evidence="2">GNAT family N-acetyltransferase</fullName>
    </submittedName>
</protein>
<dbReference type="PANTHER" id="PTHR43792:SF1">
    <property type="entry name" value="N-ACETYLTRANSFERASE DOMAIN-CONTAINING PROTEIN"/>
    <property type="match status" value="1"/>
</dbReference>
<evidence type="ECO:0000259" key="1">
    <source>
        <dbReference type="PROSITE" id="PS51186"/>
    </source>
</evidence>
<dbReference type="SUPFAM" id="SSF55729">
    <property type="entry name" value="Acyl-CoA N-acyltransferases (Nat)"/>
    <property type="match status" value="1"/>
</dbReference>
<dbReference type="Gene3D" id="3.40.630.30">
    <property type="match status" value="1"/>
</dbReference>
<dbReference type="InterPro" id="IPR000182">
    <property type="entry name" value="GNAT_dom"/>
</dbReference>
<reference evidence="2 3" key="1">
    <citation type="journal article" date="2013" name="Int. J. Syst. Evol. Microbiol.">
        <title>Aquimarina gracilis sp. nov., isolated from the gut microflora of a mussel, Mytilus coruscus, and emended description of Aquimarina spongiae.</title>
        <authorList>
            <person name="Park S.C."/>
            <person name="Choe H.N."/>
            <person name="Baik K.S."/>
            <person name="Seong C.N."/>
        </authorList>
    </citation>
    <scope>NUCLEOTIDE SEQUENCE [LARGE SCALE GENOMIC DNA]</scope>
    <source>
        <strain evidence="2 3">PSC32</strain>
    </source>
</reference>
<dbReference type="Proteomes" id="UP001327027">
    <property type="component" value="Unassembled WGS sequence"/>
</dbReference>
<name>A0ABU5ZY14_9FLAO</name>
<dbReference type="EMBL" id="JAYKLX010000007">
    <property type="protein sequence ID" value="MEB3346769.1"/>
    <property type="molecule type" value="Genomic_DNA"/>
</dbReference>